<dbReference type="GeneID" id="93724267"/>
<proteinExistence type="inferred from homology"/>
<dbReference type="GO" id="GO:0043571">
    <property type="term" value="P:maintenance of CRISPR repeat elements"/>
    <property type="evidence" value="ECO:0007669"/>
    <property type="project" value="UniProtKB-UniRule"/>
</dbReference>
<dbReference type="GO" id="GO:0004520">
    <property type="term" value="F:DNA endonuclease activity"/>
    <property type="evidence" value="ECO:0007669"/>
    <property type="project" value="InterPro"/>
</dbReference>
<dbReference type="GO" id="GO:0003677">
    <property type="term" value="F:DNA binding"/>
    <property type="evidence" value="ECO:0007669"/>
    <property type="project" value="UniProtKB-KW"/>
</dbReference>
<feature type="binding site" evidence="10">
    <location>
        <position position="248"/>
    </location>
    <ligand>
        <name>Mn(2+)</name>
        <dbReference type="ChEBI" id="CHEBI:29035"/>
    </ligand>
</feature>
<dbReference type="Proteomes" id="UP000008178">
    <property type="component" value="Chromosome"/>
</dbReference>
<dbReference type="InterPro" id="IPR019856">
    <property type="entry name" value="CRISPR-assoc_Cas1_DVULG"/>
</dbReference>
<keyword evidence="5 10" id="KW-0460">Magnesium</keyword>
<organism evidence="11 12">
    <name type="scientific">Roseburia hominis (strain DSM 16839 / JCM 17582 / NCIMB 14029 / A2-183)</name>
    <dbReference type="NCBI Taxonomy" id="585394"/>
    <lineage>
        <taxon>Bacteria</taxon>
        <taxon>Bacillati</taxon>
        <taxon>Bacillota</taxon>
        <taxon>Clostridia</taxon>
        <taxon>Lachnospirales</taxon>
        <taxon>Lachnospiraceae</taxon>
        <taxon>Roseburia</taxon>
    </lineage>
</organism>
<reference evidence="11 12" key="1">
    <citation type="journal article" date="2015" name="Genome Announc.">
        <title>Complete genome sequence of the human gut symbiont Roseburia hominis.</title>
        <authorList>
            <person name="Travis A.J."/>
            <person name="Kelly D."/>
            <person name="Flint H.J."/>
            <person name="Aminov R.I."/>
        </authorList>
    </citation>
    <scope>NUCLEOTIDE SEQUENCE [LARGE SCALE GENOMIC DNA]</scope>
    <source>
        <strain evidence="12">DSM 16839 / JCM 17582 / NCIMB 14029 / A2-183</strain>
    </source>
</reference>
<dbReference type="BioCyc" id="RHOM585394:G1H02-2530-MONOMER"/>
<dbReference type="EMBL" id="CP003040">
    <property type="protein sequence ID" value="AEN97649.1"/>
    <property type="molecule type" value="Genomic_DNA"/>
</dbReference>
<dbReference type="InterPro" id="IPR002729">
    <property type="entry name" value="CRISPR-assoc_Cas1"/>
</dbReference>
<evidence type="ECO:0000256" key="1">
    <source>
        <dbReference type="ARBA" id="ARBA00022722"/>
    </source>
</evidence>
<comment type="cofactor">
    <cofactor evidence="10">
        <name>Mg(2+)</name>
        <dbReference type="ChEBI" id="CHEBI:18420"/>
    </cofactor>
    <cofactor evidence="10">
        <name>Mn(2+)</name>
        <dbReference type="ChEBI" id="CHEBI:29035"/>
    </cofactor>
</comment>
<dbReference type="InterPro" id="IPR042211">
    <property type="entry name" value="CRISPR-assoc_Cas1_N"/>
</dbReference>
<dbReference type="HOGENOM" id="CLU_052779_1_0_9"/>
<dbReference type="eggNOG" id="COG1518">
    <property type="taxonomic scope" value="Bacteria"/>
</dbReference>
<dbReference type="STRING" id="585394.RHOM_12705"/>
<sequence length="342" mass="39122">MKKLLNTLYVTTPDVYLALDGENVVVKKEDRVAMRIPIHNVEAIVAFNYVGASPALMRKCNENNVNLSFFHNDSFCARMIGQENGNVVLRKIQYRLSEREGESLAIARNMILGKVHNERYVLERAIRDHALRLDTEKLKDASEQLKQYLRAVKDSGSSEELRGYEGKAASTYFSVFDELILQNKESFVFHGRNKRPPLDNVNAMLSFTYALLVNECAGAAYSVGLDPYVGFLHTDRPGRQSLALDLMEEFRAPVADRFVLTMINKQQINARGFRKMESGAVVMDDDTRRVLIQNWQELKSEEIMHPYLKEKVAVGLLPYVQAMLLARYLRGDINAYPPYFKR</sequence>
<keyword evidence="1 10" id="KW-0540">Nuclease</keyword>
<evidence type="ECO:0000313" key="11">
    <source>
        <dbReference type="EMBL" id="AEN97649.1"/>
    </source>
</evidence>
<dbReference type="HAMAP" id="MF_01470">
    <property type="entry name" value="Cas1"/>
    <property type="match status" value="1"/>
</dbReference>
<comment type="subunit">
    <text evidence="9 10">Homodimer, forms a heterotetramer with a Cas2 homodimer.</text>
</comment>
<dbReference type="Gene3D" id="1.20.120.920">
    <property type="entry name" value="CRISPR-associated endonuclease Cas1, C-terminal domain"/>
    <property type="match status" value="1"/>
</dbReference>
<dbReference type="AlphaFoldDB" id="G2SY61"/>
<dbReference type="PANTHER" id="PTHR34353:SF2">
    <property type="entry name" value="CRISPR-ASSOCIATED ENDONUCLEASE CAS1 1"/>
    <property type="match status" value="1"/>
</dbReference>
<dbReference type="Pfam" id="PF01867">
    <property type="entry name" value="Cas_Cas1"/>
    <property type="match status" value="1"/>
</dbReference>
<dbReference type="PANTHER" id="PTHR34353">
    <property type="entry name" value="CRISPR-ASSOCIATED ENDONUCLEASE CAS1 1"/>
    <property type="match status" value="1"/>
</dbReference>
<evidence type="ECO:0000256" key="6">
    <source>
        <dbReference type="ARBA" id="ARBA00023118"/>
    </source>
</evidence>
<dbReference type="NCBIfam" id="TIGR03640">
    <property type="entry name" value="cas1_DVULG"/>
    <property type="match status" value="1"/>
</dbReference>
<evidence type="ECO:0000256" key="8">
    <source>
        <dbReference type="ARBA" id="ARBA00023211"/>
    </source>
</evidence>
<evidence type="ECO:0000256" key="2">
    <source>
        <dbReference type="ARBA" id="ARBA00022723"/>
    </source>
</evidence>
<keyword evidence="2 10" id="KW-0479">Metal-binding</keyword>
<keyword evidence="4 10" id="KW-0378">Hydrolase</keyword>
<evidence type="ECO:0000313" key="12">
    <source>
        <dbReference type="Proteomes" id="UP000008178"/>
    </source>
</evidence>
<evidence type="ECO:0000256" key="7">
    <source>
        <dbReference type="ARBA" id="ARBA00023125"/>
    </source>
</evidence>
<dbReference type="InterPro" id="IPR042206">
    <property type="entry name" value="CRISPR-assoc_Cas1_C"/>
</dbReference>
<keyword evidence="7 10" id="KW-0238">DNA-binding</keyword>
<feature type="binding site" evidence="10">
    <location>
        <position position="233"/>
    </location>
    <ligand>
        <name>Mn(2+)</name>
        <dbReference type="ChEBI" id="CHEBI:29035"/>
    </ligand>
</feature>
<feature type="binding site" evidence="10">
    <location>
        <position position="165"/>
    </location>
    <ligand>
        <name>Mn(2+)</name>
        <dbReference type="ChEBI" id="CHEBI:29035"/>
    </ligand>
</feature>
<protein>
    <recommendedName>
        <fullName evidence="10">CRISPR-associated endonuclease Cas1</fullName>
        <ecNumber evidence="10">3.1.-.-</ecNumber>
    </recommendedName>
</protein>
<dbReference type="OrthoDB" id="9803119at2"/>
<dbReference type="GO" id="GO:0046872">
    <property type="term" value="F:metal ion binding"/>
    <property type="evidence" value="ECO:0007669"/>
    <property type="project" value="UniProtKB-UniRule"/>
</dbReference>
<name>G2SY61_ROSHA</name>
<dbReference type="GO" id="GO:0016787">
    <property type="term" value="F:hydrolase activity"/>
    <property type="evidence" value="ECO:0007669"/>
    <property type="project" value="UniProtKB-KW"/>
</dbReference>
<keyword evidence="3 10" id="KW-0255">Endonuclease</keyword>
<comment type="function">
    <text evidence="10">CRISPR (clustered regularly interspaced short palindromic repeat), is an adaptive immune system that provides protection against mobile genetic elements (viruses, transposable elements and conjugative plasmids). CRISPR clusters contain spacers, sequences complementary to antecedent mobile elements, and target invading nucleic acids. CRISPR clusters are transcribed and processed into CRISPR RNA (crRNA). Acts as a dsDNA endonuclease. Involved in the integration of spacer DNA into the CRISPR cassette.</text>
</comment>
<dbReference type="Gene3D" id="3.100.10.20">
    <property type="entry name" value="CRISPR-associated endonuclease Cas1, N-terminal domain"/>
    <property type="match status" value="1"/>
</dbReference>
<comment type="similarity">
    <text evidence="10">Belongs to the CRISPR-associated endonuclease Cas1 family.</text>
</comment>
<accession>G2SY61</accession>
<keyword evidence="6 10" id="KW-0051">Antiviral defense</keyword>
<gene>
    <name evidence="10" type="primary">cas1</name>
    <name evidence="11" type="ordered locus">RHOM_12705</name>
</gene>
<keyword evidence="8 10" id="KW-0464">Manganese</keyword>
<dbReference type="CDD" id="cd09721">
    <property type="entry name" value="Cas1_I-C"/>
    <property type="match status" value="1"/>
</dbReference>
<dbReference type="KEGG" id="rho:RHOM_12705"/>
<evidence type="ECO:0000256" key="3">
    <source>
        <dbReference type="ARBA" id="ARBA00022759"/>
    </source>
</evidence>
<dbReference type="EC" id="3.1.-.-" evidence="10"/>
<dbReference type="InterPro" id="IPR050646">
    <property type="entry name" value="Cas1"/>
</dbReference>
<evidence type="ECO:0000256" key="10">
    <source>
        <dbReference type="HAMAP-Rule" id="MF_01470"/>
    </source>
</evidence>
<dbReference type="GO" id="GO:0051607">
    <property type="term" value="P:defense response to virus"/>
    <property type="evidence" value="ECO:0007669"/>
    <property type="project" value="UniProtKB-UniRule"/>
</dbReference>
<evidence type="ECO:0000256" key="4">
    <source>
        <dbReference type="ARBA" id="ARBA00022801"/>
    </source>
</evidence>
<dbReference type="NCBIfam" id="TIGR00287">
    <property type="entry name" value="cas1"/>
    <property type="match status" value="1"/>
</dbReference>
<keyword evidence="12" id="KW-1185">Reference proteome</keyword>
<evidence type="ECO:0000256" key="5">
    <source>
        <dbReference type="ARBA" id="ARBA00022842"/>
    </source>
</evidence>
<evidence type="ECO:0000256" key="9">
    <source>
        <dbReference type="ARBA" id="ARBA00038592"/>
    </source>
</evidence>
<dbReference type="RefSeq" id="WP_014080655.1">
    <property type="nucleotide sequence ID" value="NC_015977.1"/>
</dbReference>